<evidence type="ECO:0000256" key="5">
    <source>
        <dbReference type="ARBA" id="ARBA00023242"/>
    </source>
</evidence>
<evidence type="ECO:0000256" key="4">
    <source>
        <dbReference type="ARBA" id="ARBA00023163"/>
    </source>
</evidence>
<accession>A0A2P6Q302</accession>
<dbReference type="Gene3D" id="3.40.1810.10">
    <property type="entry name" value="Transcription factor, MADS-box"/>
    <property type="match status" value="1"/>
</dbReference>
<dbReference type="PANTHER" id="PTHR11945:SF534">
    <property type="entry name" value="MYOCYTE-SPECIFIC ENHANCER FACTOR 2"/>
    <property type="match status" value="1"/>
</dbReference>
<dbReference type="SUPFAM" id="SSF55455">
    <property type="entry name" value="SRF-like"/>
    <property type="match status" value="1"/>
</dbReference>
<comment type="caution">
    <text evidence="7">The sequence shown here is derived from an EMBL/GenBank/DDBJ whole genome shotgun (WGS) entry which is preliminary data.</text>
</comment>
<organism evidence="7 8">
    <name type="scientific">Rosa chinensis</name>
    <name type="common">China rose</name>
    <dbReference type="NCBI Taxonomy" id="74649"/>
    <lineage>
        <taxon>Eukaryota</taxon>
        <taxon>Viridiplantae</taxon>
        <taxon>Streptophyta</taxon>
        <taxon>Embryophyta</taxon>
        <taxon>Tracheophyta</taxon>
        <taxon>Spermatophyta</taxon>
        <taxon>Magnoliopsida</taxon>
        <taxon>eudicotyledons</taxon>
        <taxon>Gunneridae</taxon>
        <taxon>Pentapetalae</taxon>
        <taxon>rosids</taxon>
        <taxon>fabids</taxon>
        <taxon>Rosales</taxon>
        <taxon>Rosaceae</taxon>
        <taxon>Rosoideae</taxon>
        <taxon>Rosoideae incertae sedis</taxon>
        <taxon>Rosa</taxon>
    </lineage>
</organism>
<keyword evidence="3" id="KW-0238">DNA-binding</keyword>
<dbReference type="InterPro" id="IPR036879">
    <property type="entry name" value="TF_MADSbox_sf"/>
</dbReference>
<evidence type="ECO:0000256" key="3">
    <source>
        <dbReference type="ARBA" id="ARBA00023125"/>
    </source>
</evidence>
<dbReference type="InterPro" id="IPR002100">
    <property type="entry name" value="TF_MADSbox"/>
</dbReference>
<dbReference type="Proteomes" id="UP000238479">
    <property type="component" value="Chromosome 5"/>
</dbReference>
<dbReference type="OrthoDB" id="1194613at2759"/>
<comment type="subcellular location">
    <subcellularLocation>
        <location evidence="1">Nucleus</location>
    </subcellularLocation>
</comment>
<keyword evidence="8" id="KW-1185">Reference proteome</keyword>
<keyword evidence="2" id="KW-0805">Transcription regulation</keyword>
<protein>
    <submittedName>
        <fullName evidence="7">Putative transcription factor MADS-type1 family</fullName>
    </submittedName>
</protein>
<dbReference type="EMBL" id="PDCK01000043">
    <property type="protein sequence ID" value="PRQ28568.1"/>
    <property type="molecule type" value="Genomic_DNA"/>
</dbReference>
<dbReference type="PRINTS" id="PR00404">
    <property type="entry name" value="MADSDOMAIN"/>
</dbReference>
<keyword evidence="4" id="KW-0804">Transcription</keyword>
<name>A0A2P6Q302_ROSCH</name>
<reference evidence="7 8" key="1">
    <citation type="journal article" date="2018" name="Nat. Genet.">
        <title>The Rosa genome provides new insights in the design of modern roses.</title>
        <authorList>
            <person name="Bendahmane M."/>
        </authorList>
    </citation>
    <scope>NUCLEOTIDE SEQUENCE [LARGE SCALE GENOMIC DNA]</scope>
    <source>
        <strain evidence="8">cv. Old Blush</strain>
    </source>
</reference>
<gene>
    <name evidence="7" type="ORF">RchiOBHm_Chr5g0004451</name>
</gene>
<dbReference type="PROSITE" id="PS50066">
    <property type="entry name" value="MADS_BOX_2"/>
    <property type="match status" value="1"/>
</dbReference>
<evidence type="ECO:0000256" key="1">
    <source>
        <dbReference type="ARBA" id="ARBA00004123"/>
    </source>
</evidence>
<dbReference type="OMA" id="TEATHEM"/>
<dbReference type="AlphaFoldDB" id="A0A2P6Q302"/>
<feature type="domain" description="MADS-box" evidence="6">
    <location>
        <begin position="3"/>
        <end position="63"/>
    </location>
</feature>
<evidence type="ECO:0000313" key="8">
    <source>
        <dbReference type="Proteomes" id="UP000238479"/>
    </source>
</evidence>
<proteinExistence type="predicted"/>
<dbReference type="SMART" id="SM00432">
    <property type="entry name" value="MADS"/>
    <property type="match status" value="1"/>
</dbReference>
<keyword evidence="5" id="KW-0539">Nucleus</keyword>
<dbReference type="GO" id="GO:0046983">
    <property type="term" value="F:protein dimerization activity"/>
    <property type="evidence" value="ECO:0007669"/>
    <property type="project" value="InterPro"/>
</dbReference>
<dbReference type="Pfam" id="PF00319">
    <property type="entry name" value="SRF-TF"/>
    <property type="match status" value="1"/>
</dbReference>
<evidence type="ECO:0000256" key="2">
    <source>
        <dbReference type="ARBA" id="ARBA00023015"/>
    </source>
</evidence>
<sequence length="144" mass="15430">MGTGKKKIDIEPITDYQSRMVAFTRRRTGLFKKAQKLEEMSGSSIAIAVISETGQPYLHGSPSLLERVLASKASSSASTTTADAGSSTTTATTGSLERFKAGVNSQIEACTTLEEAEIVKRKLLEIKKRADGKLSGSDLQFVLN</sequence>
<evidence type="ECO:0000259" key="6">
    <source>
        <dbReference type="PROSITE" id="PS50066"/>
    </source>
</evidence>
<evidence type="ECO:0000313" key="7">
    <source>
        <dbReference type="EMBL" id="PRQ28568.1"/>
    </source>
</evidence>
<dbReference type="GO" id="GO:0005634">
    <property type="term" value="C:nucleus"/>
    <property type="evidence" value="ECO:0007669"/>
    <property type="project" value="UniProtKB-SubCell"/>
</dbReference>
<dbReference type="PANTHER" id="PTHR11945">
    <property type="entry name" value="MADS BOX PROTEIN"/>
    <property type="match status" value="1"/>
</dbReference>
<dbReference type="GO" id="GO:0045893">
    <property type="term" value="P:positive regulation of DNA-templated transcription"/>
    <property type="evidence" value="ECO:0007669"/>
    <property type="project" value="UniProtKB-ARBA"/>
</dbReference>
<dbReference type="GO" id="GO:0000981">
    <property type="term" value="F:DNA-binding transcription factor activity, RNA polymerase II-specific"/>
    <property type="evidence" value="ECO:0007669"/>
    <property type="project" value="TreeGrafter"/>
</dbReference>
<dbReference type="GO" id="GO:0000978">
    <property type="term" value="F:RNA polymerase II cis-regulatory region sequence-specific DNA binding"/>
    <property type="evidence" value="ECO:0007669"/>
    <property type="project" value="TreeGrafter"/>
</dbReference>
<dbReference type="Gramene" id="PRQ28568">
    <property type="protein sequence ID" value="PRQ28568"/>
    <property type="gene ID" value="RchiOBHm_Chr5g0004451"/>
</dbReference>